<keyword evidence="1" id="KW-1133">Transmembrane helix</keyword>
<dbReference type="AlphaFoldDB" id="A0A165K2Y3"/>
<dbReference type="Gene3D" id="3.40.50.980">
    <property type="match status" value="1"/>
</dbReference>
<proteinExistence type="predicted"/>
<dbReference type="OrthoDB" id="429813at2759"/>
<name>A0A165K2Y3_EXIGL</name>
<accession>A0A165K2Y3</accession>
<evidence type="ECO:0000313" key="2">
    <source>
        <dbReference type="EMBL" id="KZV95708.1"/>
    </source>
</evidence>
<organism evidence="2 3">
    <name type="scientific">Exidia glandulosa HHB12029</name>
    <dbReference type="NCBI Taxonomy" id="1314781"/>
    <lineage>
        <taxon>Eukaryota</taxon>
        <taxon>Fungi</taxon>
        <taxon>Dikarya</taxon>
        <taxon>Basidiomycota</taxon>
        <taxon>Agaricomycotina</taxon>
        <taxon>Agaricomycetes</taxon>
        <taxon>Auriculariales</taxon>
        <taxon>Exidiaceae</taxon>
        <taxon>Exidia</taxon>
    </lineage>
</organism>
<evidence type="ECO:0000256" key="1">
    <source>
        <dbReference type="SAM" id="Phobius"/>
    </source>
</evidence>
<protein>
    <recommendedName>
        <fullName evidence="4">AMP-dependent synthetase/ligase domain-containing protein</fullName>
    </recommendedName>
</protein>
<dbReference type="InParanoid" id="A0A165K2Y3"/>
<gene>
    <name evidence="2" type="ORF">EXIGLDRAFT_819545</name>
</gene>
<keyword evidence="3" id="KW-1185">Reference proteome</keyword>
<dbReference type="STRING" id="1314781.A0A165K2Y3"/>
<evidence type="ECO:0008006" key="4">
    <source>
        <dbReference type="Google" id="ProtNLM"/>
    </source>
</evidence>
<dbReference type="SUPFAM" id="SSF56801">
    <property type="entry name" value="Acetyl-CoA synthetase-like"/>
    <property type="match status" value="1"/>
</dbReference>
<keyword evidence="1" id="KW-0812">Transmembrane</keyword>
<dbReference type="Proteomes" id="UP000077266">
    <property type="component" value="Unassembled WGS sequence"/>
</dbReference>
<evidence type="ECO:0000313" key="3">
    <source>
        <dbReference type="Proteomes" id="UP000077266"/>
    </source>
</evidence>
<reference evidence="2 3" key="1">
    <citation type="journal article" date="2016" name="Mol. Biol. Evol.">
        <title>Comparative Genomics of Early-Diverging Mushroom-Forming Fungi Provides Insights into the Origins of Lignocellulose Decay Capabilities.</title>
        <authorList>
            <person name="Nagy L.G."/>
            <person name="Riley R."/>
            <person name="Tritt A."/>
            <person name="Adam C."/>
            <person name="Daum C."/>
            <person name="Floudas D."/>
            <person name="Sun H."/>
            <person name="Yadav J.S."/>
            <person name="Pangilinan J."/>
            <person name="Larsson K.H."/>
            <person name="Matsuura K."/>
            <person name="Barry K."/>
            <person name="Labutti K."/>
            <person name="Kuo R."/>
            <person name="Ohm R.A."/>
            <person name="Bhattacharya S.S."/>
            <person name="Shirouzu T."/>
            <person name="Yoshinaga Y."/>
            <person name="Martin F.M."/>
            <person name="Grigoriev I.V."/>
            <person name="Hibbett D.S."/>
        </authorList>
    </citation>
    <scope>NUCLEOTIDE SEQUENCE [LARGE SCALE GENOMIC DNA]</scope>
    <source>
        <strain evidence="2 3">HHB12029</strain>
    </source>
</reference>
<sequence length="133" mass="14748">MQNTTTFSYTGTTFIAPKIKTRQCVKYASTFTPPPLDGSCTLPEAIDWHFAHSPDHGVYTYPHGEGELKVLKWAEYAKAIYRVSNLALKRKDEKPKYAVLAVADSITLTTVIMGLVRAGYAPFIPSPRVSPQV</sequence>
<feature type="non-terminal residue" evidence="2">
    <location>
        <position position="133"/>
    </location>
</feature>
<dbReference type="EMBL" id="KV425952">
    <property type="protein sequence ID" value="KZV95708.1"/>
    <property type="molecule type" value="Genomic_DNA"/>
</dbReference>
<feature type="transmembrane region" description="Helical" evidence="1">
    <location>
        <begin position="97"/>
        <end position="120"/>
    </location>
</feature>
<keyword evidence="1" id="KW-0472">Membrane</keyword>